<keyword evidence="2" id="KW-1185">Reference proteome</keyword>
<dbReference type="Proteomes" id="UP001303946">
    <property type="component" value="Plasmid unnamed1"/>
</dbReference>
<organism evidence="1 2">
    <name type="scientific">Piscinibacter gummiphilus</name>
    <dbReference type="NCBI Taxonomy" id="946333"/>
    <lineage>
        <taxon>Bacteria</taxon>
        <taxon>Pseudomonadati</taxon>
        <taxon>Pseudomonadota</taxon>
        <taxon>Betaproteobacteria</taxon>
        <taxon>Burkholderiales</taxon>
        <taxon>Sphaerotilaceae</taxon>
        <taxon>Piscinibacter</taxon>
    </lineage>
</organism>
<proteinExistence type="predicted"/>
<accession>A0ABZ0D1Y0</accession>
<evidence type="ECO:0000313" key="2">
    <source>
        <dbReference type="Proteomes" id="UP001303946"/>
    </source>
</evidence>
<keyword evidence="1" id="KW-0614">Plasmid</keyword>
<gene>
    <name evidence="1" type="ORF">RXV79_26870</name>
</gene>
<protein>
    <submittedName>
        <fullName evidence="1">Uncharacterized protein</fullName>
    </submittedName>
</protein>
<sequence length="186" mass="20128">MNMRDPVRSITWALMKAVDHDLDGLDSPLAAKLFGACTSPVMARPKPDQCEVAMFTQAWSSNDLGYRDRGFAQTVETETVVITGPGGDACVYASTQLLYHVRSPNRLFFLDLMSQRMRGKSECAAYEGRDSADLEAVSYEVSSAVAKLCGVAGKLGREEASRVERVIGSLVGRMNEGLSSSDHAIG</sequence>
<evidence type="ECO:0000313" key="1">
    <source>
        <dbReference type="EMBL" id="WOB11257.1"/>
    </source>
</evidence>
<dbReference type="RefSeq" id="WP_316704465.1">
    <property type="nucleotide sequence ID" value="NZ_CP136337.1"/>
</dbReference>
<geneLocation type="plasmid" evidence="1 2">
    <name>unnamed1</name>
</geneLocation>
<dbReference type="EMBL" id="CP136337">
    <property type="protein sequence ID" value="WOB11257.1"/>
    <property type="molecule type" value="Genomic_DNA"/>
</dbReference>
<name>A0ABZ0D1Y0_9BURK</name>
<reference evidence="1 2" key="1">
    <citation type="submission" date="2023-10" db="EMBL/GenBank/DDBJ databases">
        <title>Bacteria for the degradation of biodegradable plastic PBAT(Polybutylene adipate terephthalate).</title>
        <authorList>
            <person name="Weon H.-Y."/>
            <person name="Yeon J."/>
        </authorList>
    </citation>
    <scope>NUCLEOTIDE SEQUENCE [LARGE SCALE GENOMIC DNA]</scope>
    <source>
        <strain evidence="1 2">SBD 7-3</strain>
        <plasmid evidence="1 2">unnamed1</plasmid>
    </source>
</reference>